<reference evidence="5" key="1">
    <citation type="submission" date="2023-07" db="EMBL/GenBank/DDBJ databases">
        <authorList>
            <person name="Kim M."/>
        </authorList>
    </citation>
    <scope>NUCLEOTIDE SEQUENCE</scope>
    <source>
        <strain evidence="5">BIUV-7</strain>
    </source>
</reference>
<dbReference type="PANTHER" id="PTHR10996">
    <property type="entry name" value="2-HYDROXYACID DEHYDROGENASE-RELATED"/>
    <property type="match status" value="1"/>
</dbReference>
<dbReference type="InterPro" id="IPR029752">
    <property type="entry name" value="D-isomer_DH_CS1"/>
</dbReference>
<dbReference type="InterPro" id="IPR036291">
    <property type="entry name" value="NAD(P)-bd_dom_sf"/>
</dbReference>
<keyword evidence="1 2" id="KW-0560">Oxidoreductase</keyword>
<dbReference type="InterPro" id="IPR050223">
    <property type="entry name" value="D-isomer_2-hydroxyacid_DH"/>
</dbReference>
<dbReference type="PROSITE" id="PS00065">
    <property type="entry name" value="D_2_HYDROXYACID_DH_1"/>
    <property type="match status" value="1"/>
</dbReference>
<feature type="domain" description="D-isomer specific 2-hydroxyacid dehydrogenase catalytic" evidence="3">
    <location>
        <begin position="16"/>
        <end position="331"/>
    </location>
</feature>
<evidence type="ECO:0000313" key="5">
    <source>
        <dbReference type="EMBL" id="MDO6414840.1"/>
    </source>
</evidence>
<dbReference type="Pfam" id="PF00389">
    <property type="entry name" value="2-Hacid_dh"/>
    <property type="match status" value="1"/>
</dbReference>
<dbReference type="SUPFAM" id="SSF51735">
    <property type="entry name" value="NAD(P)-binding Rossmann-fold domains"/>
    <property type="match status" value="1"/>
</dbReference>
<dbReference type="GO" id="GO:0016491">
    <property type="term" value="F:oxidoreductase activity"/>
    <property type="evidence" value="ECO:0007669"/>
    <property type="project" value="UniProtKB-KW"/>
</dbReference>
<organism evidence="5 6">
    <name type="scientific">Sphingomonas natans</name>
    <dbReference type="NCBI Taxonomy" id="3063330"/>
    <lineage>
        <taxon>Bacteria</taxon>
        <taxon>Pseudomonadati</taxon>
        <taxon>Pseudomonadota</taxon>
        <taxon>Alphaproteobacteria</taxon>
        <taxon>Sphingomonadales</taxon>
        <taxon>Sphingomonadaceae</taxon>
        <taxon>Sphingomonas</taxon>
    </lineage>
</organism>
<name>A0ABT8YB05_9SPHN</name>
<accession>A0ABT8YB05</accession>
<dbReference type="SUPFAM" id="SSF52283">
    <property type="entry name" value="Formate/glycerate dehydrogenase catalytic domain-like"/>
    <property type="match status" value="1"/>
</dbReference>
<sequence length="336" mass="35828">MSEALRSQPRPARPRVFVTRTLPPGVEQRMQDLFDVTLSTDDLCLDAAALRRATADIDVLIPTITDRIDAALIGGAGPSLRLIANFGNGVDHIDLKAARARGIVVTNTPGVLTEDTADLAMALILAVPRRIVEGERIARSGEWTGWSPCAMLGHRIAGRTLGIIGMGRIGRAVAARARGFGLRIVYHNRRRLPGAIEAELGATYLPSADALMEAADIVSIHCPLTAETHGLIDARRLALLGAQGYLINIARGEIVDGEAVIHALENGVIAGAGLDVFDHAPTVDPRLIAQDNVLLLPHMASATYEARNAQGAKVIANIKAWADGHRPPDQVLEGWV</sequence>
<proteinExistence type="inferred from homology"/>
<dbReference type="EMBL" id="JAUOTP010000004">
    <property type="protein sequence ID" value="MDO6414840.1"/>
    <property type="molecule type" value="Genomic_DNA"/>
</dbReference>
<comment type="similarity">
    <text evidence="2">Belongs to the D-isomer specific 2-hydroxyacid dehydrogenase family.</text>
</comment>
<dbReference type="Gene3D" id="3.40.50.720">
    <property type="entry name" value="NAD(P)-binding Rossmann-like Domain"/>
    <property type="match status" value="2"/>
</dbReference>
<feature type="domain" description="D-isomer specific 2-hydroxyacid dehydrogenase NAD-binding" evidence="4">
    <location>
        <begin position="121"/>
        <end position="300"/>
    </location>
</feature>
<evidence type="ECO:0000256" key="1">
    <source>
        <dbReference type="ARBA" id="ARBA00023002"/>
    </source>
</evidence>
<dbReference type="Pfam" id="PF02826">
    <property type="entry name" value="2-Hacid_dh_C"/>
    <property type="match status" value="1"/>
</dbReference>
<keyword evidence="6" id="KW-1185">Reference proteome</keyword>
<evidence type="ECO:0000259" key="4">
    <source>
        <dbReference type="Pfam" id="PF02826"/>
    </source>
</evidence>
<evidence type="ECO:0000256" key="2">
    <source>
        <dbReference type="RuleBase" id="RU003719"/>
    </source>
</evidence>
<dbReference type="EC" id="1.1.1.-" evidence="5"/>
<evidence type="ECO:0000259" key="3">
    <source>
        <dbReference type="Pfam" id="PF00389"/>
    </source>
</evidence>
<dbReference type="InterPro" id="IPR006140">
    <property type="entry name" value="D-isomer_DH_NAD-bd"/>
</dbReference>
<evidence type="ECO:0000313" key="6">
    <source>
        <dbReference type="Proteomes" id="UP001169764"/>
    </source>
</evidence>
<dbReference type="CDD" id="cd05301">
    <property type="entry name" value="GDH"/>
    <property type="match status" value="1"/>
</dbReference>
<protein>
    <submittedName>
        <fullName evidence="5">D-glycerate dehydrogenase</fullName>
        <ecNumber evidence="5">1.1.1.-</ecNumber>
    </submittedName>
</protein>
<comment type="caution">
    <text evidence="5">The sequence shown here is derived from an EMBL/GenBank/DDBJ whole genome shotgun (WGS) entry which is preliminary data.</text>
</comment>
<gene>
    <name evidence="5" type="ORF">Q4F19_10655</name>
</gene>
<dbReference type="InterPro" id="IPR006139">
    <property type="entry name" value="D-isomer_2_OHA_DH_cat_dom"/>
</dbReference>
<dbReference type="PANTHER" id="PTHR10996:SF283">
    <property type="entry name" value="GLYOXYLATE_HYDROXYPYRUVATE REDUCTASE B"/>
    <property type="match status" value="1"/>
</dbReference>
<dbReference type="RefSeq" id="WP_303542376.1">
    <property type="nucleotide sequence ID" value="NZ_JAUOTP010000004.1"/>
</dbReference>
<dbReference type="Proteomes" id="UP001169764">
    <property type="component" value="Unassembled WGS sequence"/>
</dbReference>